<dbReference type="PANTHER" id="PTHR10746">
    <property type="entry name" value="50S RIBOSOMAL PROTEIN L4"/>
    <property type="match status" value="1"/>
</dbReference>
<sequence length="221" mass="23832">MQAKVYSQSGEDKGTVELNSKIFGLEKIKPEVVHQTVTSLLSSRRNVVASTKTKGEVRGGGKKPHQQKGTGRARAGSIRSPLWRGGGITFGPRANRNFERKINKKEKILTLFSVLSDKAKSGQLVVLDDLALSAPKTKELAGKLKDLQAKIPALGRSLTIVISEKQKDLVRAGKNLPNINILSASSLNILQLLSAQGVVVMQDALAGIEKTYLRNKAAKGN</sequence>
<gene>
    <name evidence="5" type="primary">rplD</name>
    <name evidence="7" type="ORF">A2751_03920</name>
</gene>
<keyword evidence="5" id="KW-0694">RNA-binding</keyword>
<evidence type="ECO:0000256" key="5">
    <source>
        <dbReference type="HAMAP-Rule" id="MF_01328"/>
    </source>
</evidence>
<evidence type="ECO:0000313" key="8">
    <source>
        <dbReference type="Proteomes" id="UP000176864"/>
    </source>
</evidence>
<dbReference type="InterPro" id="IPR013005">
    <property type="entry name" value="Ribosomal_uL4-like"/>
</dbReference>
<keyword evidence="2 5" id="KW-0689">Ribosomal protein</keyword>
<dbReference type="GO" id="GO:1990904">
    <property type="term" value="C:ribonucleoprotein complex"/>
    <property type="evidence" value="ECO:0007669"/>
    <property type="project" value="UniProtKB-KW"/>
</dbReference>
<dbReference type="GO" id="GO:0005840">
    <property type="term" value="C:ribosome"/>
    <property type="evidence" value="ECO:0007669"/>
    <property type="project" value="UniProtKB-KW"/>
</dbReference>
<proteinExistence type="inferred from homology"/>
<dbReference type="NCBIfam" id="TIGR03953">
    <property type="entry name" value="rplD_bact"/>
    <property type="match status" value="1"/>
</dbReference>
<comment type="subunit">
    <text evidence="5">Part of the 50S ribosomal subunit.</text>
</comment>
<organism evidence="7 8">
    <name type="scientific">Candidatus Doudnabacteria bacterium RIFCSPHIGHO2_01_FULL_46_14</name>
    <dbReference type="NCBI Taxonomy" id="1817824"/>
    <lineage>
        <taxon>Bacteria</taxon>
        <taxon>Candidatus Doudnaibacteriota</taxon>
    </lineage>
</organism>
<dbReference type="HAMAP" id="MF_01328_B">
    <property type="entry name" value="Ribosomal_uL4_B"/>
    <property type="match status" value="1"/>
</dbReference>
<comment type="function">
    <text evidence="5">Forms part of the polypeptide exit tunnel.</text>
</comment>
<evidence type="ECO:0000256" key="6">
    <source>
        <dbReference type="SAM" id="MobiDB-lite"/>
    </source>
</evidence>
<dbReference type="EMBL" id="MFEK01000014">
    <property type="protein sequence ID" value="OGE78271.1"/>
    <property type="molecule type" value="Genomic_DNA"/>
</dbReference>
<protein>
    <recommendedName>
        <fullName evidence="4 5">Large ribosomal subunit protein uL4</fullName>
    </recommendedName>
</protein>
<evidence type="ECO:0000256" key="2">
    <source>
        <dbReference type="ARBA" id="ARBA00022980"/>
    </source>
</evidence>
<feature type="region of interest" description="Disordered" evidence="6">
    <location>
        <begin position="48"/>
        <end position="78"/>
    </location>
</feature>
<name>A0A1F5NKP3_9BACT</name>
<dbReference type="GO" id="GO:0019843">
    <property type="term" value="F:rRNA binding"/>
    <property type="evidence" value="ECO:0007669"/>
    <property type="project" value="UniProtKB-UniRule"/>
</dbReference>
<keyword evidence="3 5" id="KW-0687">Ribonucleoprotein</keyword>
<dbReference type="GO" id="GO:0006412">
    <property type="term" value="P:translation"/>
    <property type="evidence" value="ECO:0007669"/>
    <property type="project" value="UniProtKB-UniRule"/>
</dbReference>
<comment type="similarity">
    <text evidence="1 5">Belongs to the universal ribosomal protein uL4 family.</text>
</comment>
<dbReference type="AlphaFoldDB" id="A0A1F5NKP3"/>
<dbReference type="GO" id="GO:0003735">
    <property type="term" value="F:structural constituent of ribosome"/>
    <property type="evidence" value="ECO:0007669"/>
    <property type="project" value="InterPro"/>
</dbReference>
<evidence type="ECO:0000256" key="4">
    <source>
        <dbReference type="ARBA" id="ARBA00035244"/>
    </source>
</evidence>
<dbReference type="Proteomes" id="UP000176864">
    <property type="component" value="Unassembled WGS sequence"/>
</dbReference>
<dbReference type="InterPro" id="IPR023574">
    <property type="entry name" value="Ribosomal_uL4_dom_sf"/>
</dbReference>
<dbReference type="Gene3D" id="3.40.1370.10">
    <property type="match status" value="1"/>
</dbReference>
<dbReference type="SUPFAM" id="SSF52166">
    <property type="entry name" value="Ribosomal protein L4"/>
    <property type="match status" value="1"/>
</dbReference>
<evidence type="ECO:0000313" key="7">
    <source>
        <dbReference type="EMBL" id="OGE78271.1"/>
    </source>
</evidence>
<evidence type="ECO:0000256" key="1">
    <source>
        <dbReference type="ARBA" id="ARBA00010528"/>
    </source>
</evidence>
<comment type="caution">
    <text evidence="7">The sequence shown here is derived from an EMBL/GenBank/DDBJ whole genome shotgun (WGS) entry which is preliminary data.</text>
</comment>
<reference evidence="7 8" key="1">
    <citation type="journal article" date="2016" name="Nat. Commun.">
        <title>Thousands of microbial genomes shed light on interconnected biogeochemical processes in an aquifer system.</title>
        <authorList>
            <person name="Anantharaman K."/>
            <person name="Brown C.T."/>
            <person name="Hug L.A."/>
            <person name="Sharon I."/>
            <person name="Castelle C.J."/>
            <person name="Probst A.J."/>
            <person name="Thomas B.C."/>
            <person name="Singh A."/>
            <person name="Wilkins M.J."/>
            <person name="Karaoz U."/>
            <person name="Brodie E.L."/>
            <person name="Williams K.H."/>
            <person name="Hubbard S.S."/>
            <person name="Banfield J.F."/>
        </authorList>
    </citation>
    <scope>NUCLEOTIDE SEQUENCE [LARGE SCALE GENOMIC DNA]</scope>
</reference>
<dbReference type="STRING" id="1817824.A2751_03920"/>
<keyword evidence="5" id="KW-0699">rRNA-binding</keyword>
<accession>A0A1F5NKP3</accession>
<dbReference type="PANTHER" id="PTHR10746:SF6">
    <property type="entry name" value="LARGE RIBOSOMAL SUBUNIT PROTEIN UL4M"/>
    <property type="match status" value="1"/>
</dbReference>
<evidence type="ECO:0000256" key="3">
    <source>
        <dbReference type="ARBA" id="ARBA00023274"/>
    </source>
</evidence>
<dbReference type="Pfam" id="PF00573">
    <property type="entry name" value="Ribosomal_L4"/>
    <property type="match status" value="1"/>
</dbReference>
<dbReference type="InterPro" id="IPR002136">
    <property type="entry name" value="Ribosomal_uL4"/>
</dbReference>
<comment type="function">
    <text evidence="5">One of the primary rRNA binding proteins, this protein initially binds near the 5'-end of the 23S rRNA. It is important during the early stages of 50S assembly. It makes multiple contacts with different domains of the 23S rRNA in the assembled 50S subunit and ribosome.</text>
</comment>